<evidence type="ECO:0000259" key="3">
    <source>
        <dbReference type="PROSITE" id="PS50208"/>
    </source>
</evidence>
<dbReference type="EMBL" id="BMKF01000001">
    <property type="protein sequence ID" value="GGB67206.1"/>
    <property type="molecule type" value="Genomic_DNA"/>
</dbReference>
<dbReference type="InterPro" id="IPR036737">
    <property type="entry name" value="OmpA-like_sf"/>
</dbReference>
<feature type="region of interest" description="Disordered" evidence="1">
    <location>
        <begin position="301"/>
        <end position="345"/>
    </location>
</feature>
<evidence type="ECO:0000256" key="2">
    <source>
        <dbReference type="SAM" id="SignalP"/>
    </source>
</evidence>
<organism evidence="4 5">
    <name type="scientific">Henriciella pelagia</name>
    <dbReference type="NCBI Taxonomy" id="1977912"/>
    <lineage>
        <taxon>Bacteria</taxon>
        <taxon>Pseudomonadati</taxon>
        <taxon>Pseudomonadota</taxon>
        <taxon>Alphaproteobacteria</taxon>
        <taxon>Hyphomonadales</taxon>
        <taxon>Hyphomonadaceae</taxon>
        <taxon>Henriciella</taxon>
    </lineage>
</organism>
<gene>
    <name evidence="4" type="ORF">GCM10011503_14990</name>
</gene>
<dbReference type="PANTHER" id="PTHR22576">
    <property type="entry name" value="MUCOSA ASSOCIATED LYMPHOID TISSUE LYMPHOMA TRANSLOCATION PROTEIN 1/PARACASPASE"/>
    <property type="match status" value="1"/>
</dbReference>
<dbReference type="InterPro" id="IPR011600">
    <property type="entry name" value="Pept_C14_caspase"/>
</dbReference>
<dbReference type="RefSeq" id="WP_158084670.1">
    <property type="nucleotide sequence ID" value="NZ_BMKF01000001.1"/>
</dbReference>
<reference evidence="5" key="1">
    <citation type="journal article" date="2019" name="Int. J. Syst. Evol. Microbiol.">
        <title>The Global Catalogue of Microorganisms (GCM) 10K type strain sequencing project: providing services to taxonomists for standard genome sequencing and annotation.</title>
        <authorList>
            <consortium name="The Broad Institute Genomics Platform"/>
            <consortium name="The Broad Institute Genome Sequencing Center for Infectious Disease"/>
            <person name="Wu L."/>
            <person name="Ma J."/>
        </authorList>
    </citation>
    <scope>NUCLEOTIDE SEQUENCE [LARGE SCALE GENOMIC DNA]</scope>
    <source>
        <strain evidence="5">CGMCC 1.15928</strain>
    </source>
</reference>
<dbReference type="SUPFAM" id="SSF103088">
    <property type="entry name" value="OmpA-like"/>
    <property type="match status" value="1"/>
</dbReference>
<feature type="chain" id="PRO_5046219047" description="Caspase family p20 domain-containing protein" evidence="2">
    <location>
        <begin position="20"/>
        <end position="517"/>
    </location>
</feature>
<dbReference type="Gene3D" id="3.40.50.1460">
    <property type="match status" value="1"/>
</dbReference>
<keyword evidence="2" id="KW-0732">Signal</keyword>
<comment type="caution">
    <text evidence="4">The sequence shown here is derived from an EMBL/GenBank/DDBJ whole genome shotgun (WGS) entry which is preliminary data.</text>
</comment>
<name>A0ABQ1JF37_9PROT</name>
<evidence type="ECO:0000313" key="5">
    <source>
        <dbReference type="Proteomes" id="UP000628854"/>
    </source>
</evidence>
<protein>
    <recommendedName>
        <fullName evidence="3">Caspase family p20 domain-containing protein</fullName>
    </recommendedName>
</protein>
<dbReference type="Proteomes" id="UP000628854">
    <property type="component" value="Unassembled WGS sequence"/>
</dbReference>
<accession>A0ABQ1JF37</accession>
<feature type="domain" description="Caspase family p20" evidence="3">
    <location>
        <begin position="20"/>
        <end position="154"/>
    </location>
</feature>
<dbReference type="PROSITE" id="PS50208">
    <property type="entry name" value="CASPASE_P20"/>
    <property type="match status" value="1"/>
</dbReference>
<proteinExistence type="predicted"/>
<evidence type="ECO:0000313" key="4">
    <source>
        <dbReference type="EMBL" id="GGB67206.1"/>
    </source>
</evidence>
<dbReference type="InterPro" id="IPR052039">
    <property type="entry name" value="Caspase-related_regulators"/>
</dbReference>
<dbReference type="InterPro" id="IPR029030">
    <property type="entry name" value="Caspase-like_dom_sf"/>
</dbReference>
<dbReference type="PANTHER" id="PTHR22576:SF37">
    <property type="entry name" value="MUCOSA-ASSOCIATED LYMPHOID TISSUE LYMPHOMA TRANSLOCATION PROTEIN 1"/>
    <property type="match status" value="1"/>
</dbReference>
<dbReference type="InterPro" id="IPR001309">
    <property type="entry name" value="Pept_C14_p20"/>
</dbReference>
<dbReference type="Gene3D" id="3.30.1330.60">
    <property type="entry name" value="OmpA-like domain"/>
    <property type="match status" value="1"/>
</dbReference>
<dbReference type="SUPFAM" id="SSF52129">
    <property type="entry name" value="Caspase-like"/>
    <property type="match status" value="1"/>
</dbReference>
<keyword evidence="5" id="KW-1185">Reference proteome</keyword>
<sequence>MRTLLAATFAAMISIPALAEPRIALVIGNSQYETPGWALENPVRDARLMKAALEGLDYEVMTVFNADEDEMEDAFAAFGAALKEAGPDATGFFFFAGHGVQSEGLNYLIPTDLVAYNEADIWANAPRLELLFRYLENAGNAANFIVLDACRNNPLPAAVRTTAGGLAPTGRVRGTLIAYSTAPGAVAEDGVGGNSEFTLALSELIAQPGVSAETLFRRVATRVEQRTGYRQQPWIESGLRGTEDYCFAGCEVDDDEKAEAAALMASLTSESPGVLKSFLAAFPDTKSRALVETRLRQLEAPEPTELEALSDRPQGGLLEAPGLSDPPSDNDVGRGYNSDGDLIAPLGNEEEDAAAPLTEGQIKAVLGVDTLIGDMVAPWRKDVMQTAAKAAFMTRTIEDAPEYARLDDALFVFFGFESAEVSQEATENIELFADFTASGHAEKGRLRVVSGCSGDEMKASICRERARSVEALLVAQGVPKEAFEAYQNYGKHRPLKDPGFGIDEQAMNRYAMVQLLE</sequence>
<evidence type="ECO:0000256" key="1">
    <source>
        <dbReference type="SAM" id="MobiDB-lite"/>
    </source>
</evidence>
<feature type="signal peptide" evidence="2">
    <location>
        <begin position="1"/>
        <end position="19"/>
    </location>
</feature>
<dbReference type="Pfam" id="PF00656">
    <property type="entry name" value="Peptidase_C14"/>
    <property type="match status" value="1"/>
</dbReference>